<keyword evidence="2" id="KW-1133">Transmembrane helix</keyword>
<sequence>MGRAVSRKSKKSFHLPKKLSQKSEFVKPKRSRKKTPCAEVRPQKTFLTMFIVRLTVLIVVVLQFYHCTYFMREPGNPPKIDGVPIPDDQRRLYVQNFRNNSYGMGIQTLLTELVRAEIDTRGRFLQTREKSIASYRLYGEVVHYQLVGNLLDQGGQSISREMLVIVRLELQKVGGQKILLEREEIPVRIIFSDQVGFRESETQAQARLLKIMAIRIAEEVERAWYFSIAGKIDP</sequence>
<organism evidence="3 4">
    <name type="scientific">Leptospira weilii str. 2006001853</name>
    <dbReference type="NCBI Taxonomy" id="1001589"/>
    <lineage>
        <taxon>Bacteria</taxon>
        <taxon>Pseudomonadati</taxon>
        <taxon>Spirochaetota</taxon>
        <taxon>Spirochaetia</taxon>
        <taxon>Leptospirales</taxon>
        <taxon>Leptospiraceae</taxon>
        <taxon>Leptospira</taxon>
    </lineage>
</organism>
<dbReference type="InterPro" id="IPR007485">
    <property type="entry name" value="LPS_assembly_LptE"/>
</dbReference>
<dbReference type="GO" id="GO:0043165">
    <property type="term" value="P:Gram-negative-bacterium-type cell outer membrane assembly"/>
    <property type="evidence" value="ECO:0007669"/>
    <property type="project" value="InterPro"/>
</dbReference>
<keyword evidence="2" id="KW-0812">Transmembrane</keyword>
<evidence type="ECO:0000256" key="2">
    <source>
        <dbReference type="SAM" id="Phobius"/>
    </source>
</evidence>
<keyword evidence="2" id="KW-0472">Membrane</keyword>
<evidence type="ECO:0000256" key="1">
    <source>
        <dbReference type="SAM" id="MobiDB-lite"/>
    </source>
</evidence>
<dbReference type="GO" id="GO:0019867">
    <property type="term" value="C:outer membrane"/>
    <property type="evidence" value="ECO:0007669"/>
    <property type="project" value="InterPro"/>
</dbReference>
<feature type="region of interest" description="Disordered" evidence="1">
    <location>
        <begin position="1"/>
        <end position="37"/>
    </location>
</feature>
<name>A0A828Z5Z1_9LEPT</name>
<protein>
    <recommendedName>
        <fullName evidence="5">Rare lipoprotein B family protein</fullName>
    </recommendedName>
</protein>
<dbReference type="EMBL" id="AFLV02000030">
    <property type="protein sequence ID" value="EKR64942.1"/>
    <property type="molecule type" value="Genomic_DNA"/>
</dbReference>
<gene>
    <name evidence="3" type="ORF">LEP1GSC036_2071</name>
</gene>
<accession>A0A828Z5Z1</accession>
<feature type="compositionally biased region" description="Basic residues" evidence="1">
    <location>
        <begin position="1"/>
        <end position="20"/>
    </location>
</feature>
<feature type="transmembrane region" description="Helical" evidence="2">
    <location>
        <begin position="46"/>
        <end position="65"/>
    </location>
</feature>
<dbReference type="Pfam" id="PF04390">
    <property type="entry name" value="LptE"/>
    <property type="match status" value="1"/>
</dbReference>
<evidence type="ECO:0000313" key="4">
    <source>
        <dbReference type="Proteomes" id="UP000001338"/>
    </source>
</evidence>
<reference evidence="3 4" key="1">
    <citation type="submission" date="2012-10" db="EMBL/GenBank/DDBJ databases">
        <authorList>
            <person name="Harkins D.M."/>
            <person name="Durkin A.S."/>
            <person name="Brinkac L.M."/>
            <person name="Haft D.H."/>
            <person name="Selengut J.D."/>
            <person name="Sanka R."/>
            <person name="DePew J."/>
            <person name="Purushe J."/>
            <person name="Whelen A.C."/>
            <person name="Vinetz J.M."/>
            <person name="Sutton G.G."/>
            <person name="Nierman W.C."/>
            <person name="Fouts D.E."/>
        </authorList>
    </citation>
    <scope>NUCLEOTIDE SEQUENCE [LARGE SCALE GENOMIC DNA]</scope>
    <source>
        <strain evidence="3 4">2006001853</strain>
    </source>
</reference>
<evidence type="ECO:0000313" key="3">
    <source>
        <dbReference type="EMBL" id="EKR64942.1"/>
    </source>
</evidence>
<comment type="caution">
    <text evidence="3">The sequence shown here is derived from an EMBL/GenBank/DDBJ whole genome shotgun (WGS) entry which is preliminary data.</text>
</comment>
<dbReference type="Proteomes" id="UP000001338">
    <property type="component" value="Unassembled WGS sequence"/>
</dbReference>
<dbReference type="AlphaFoldDB" id="A0A828Z5Z1"/>
<evidence type="ECO:0008006" key="5">
    <source>
        <dbReference type="Google" id="ProtNLM"/>
    </source>
</evidence>
<proteinExistence type="predicted"/>